<keyword evidence="2" id="KW-1185">Reference proteome</keyword>
<protein>
    <submittedName>
        <fullName evidence="1">Uncharacterized protein</fullName>
    </submittedName>
</protein>
<organism evidence="1 2">
    <name type="scientific">Candolleomyces aberdarensis</name>
    <dbReference type="NCBI Taxonomy" id="2316362"/>
    <lineage>
        <taxon>Eukaryota</taxon>
        <taxon>Fungi</taxon>
        <taxon>Dikarya</taxon>
        <taxon>Basidiomycota</taxon>
        <taxon>Agaricomycotina</taxon>
        <taxon>Agaricomycetes</taxon>
        <taxon>Agaricomycetidae</taxon>
        <taxon>Agaricales</taxon>
        <taxon>Agaricineae</taxon>
        <taxon>Psathyrellaceae</taxon>
        <taxon>Candolleomyces</taxon>
    </lineage>
</organism>
<dbReference type="Proteomes" id="UP000290288">
    <property type="component" value="Unassembled WGS sequence"/>
</dbReference>
<dbReference type="EMBL" id="SDEE01000357">
    <property type="protein sequence ID" value="RXW17246.1"/>
    <property type="molecule type" value="Genomic_DNA"/>
</dbReference>
<dbReference type="AlphaFoldDB" id="A0A4Q2DED0"/>
<evidence type="ECO:0000313" key="2">
    <source>
        <dbReference type="Proteomes" id="UP000290288"/>
    </source>
</evidence>
<accession>A0A4Q2DED0</accession>
<gene>
    <name evidence="1" type="ORF">EST38_g8609</name>
</gene>
<proteinExistence type="predicted"/>
<sequence>MLNSQRVSPAESLITAPWQPGCGISFFSPSATDIGSEQDGEKRLQVQMKRNAELYVKFAKRKSWFMDEDLWALCKRKALRRWRTIGRAIFCLDSEDEA</sequence>
<name>A0A4Q2DED0_9AGAR</name>
<evidence type="ECO:0000313" key="1">
    <source>
        <dbReference type="EMBL" id="RXW17246.1"/>
    </source>
</evidence>
<comment type="caution">
    <text evidence="1">The sequence shown here is derived from an EMBL/GenBank/DDBJ whole genome shotgun (WGS) entry which is preliminary data.</text>
</comment>
<reference evidence="1 2" key="1">
    <citation type="submission" date="2019-01" db="EMBL/GenBank/DDBJ databases">
        <title>Draft genome sequence of Psathyrella aberdarensis IHI B618.</title>
        <authorList>
            <person name="Buettner E."/>
            <person name="Kellner H."/>
        </authorList>
    </citation>
    <scope>NUCLEOTIDE SEQUENCE [LARGE SCALE GENOMIC DNA]</scope>
    <source>
        <strain evidence="1 2">IHI B618</strain>
    </source>
</reference>